<evidence type="ECO:0000256" key="3">
    <source>
        <dbReference type="RuleBase" id="RU003512"/>
    </source>
</evidence>
<accession>A0ABS0QGU9</accession>
<dbReference type="PRINTS" id="PR00691">
    <property type="entry name" value="ADHESINB"/>
</dbReference>
<dbReference type="Proteomes" id="UP000641910">
    <property type="component" value="Unassembled WGS sequence"/>
</dbReference>
<dbReference type="PANTHER" id="PTHR42953:SF8">
    <property type="entry name" value="ZINT DOMAIN-CONTAINING PROTEIN"/>
    <property type="match status" value="1"/>
</dbReference>
<feature type="signal peptide" evidence="5">
    <location>
        <begin position="1"/>
        <end position="23"/>
    </location>
</feature>
<name>A0ABS0QGU9_THEVU</name>
<dbReference type="InterPro" id="IPR006128">
    <property type="entry name" value="Lipoprotein_PsaA-like"/>
</dbReference>
<evidence type="ECO:0000256" key="2">
    <source>
        <dbReference type="ARBA" id="ARBA00022729"/>
    </source>
</evidence>
<dbReference type="PROSITE" id="PS51257">
    <property type="entry name" value="PROKAR_LIPOPROTEIN"/>
    <property type="match status" value="1"/>
</dbReference>
<dbReference type="InterPro" id="IPR006129">
    <property type="entry name" value="AdhesinB"/>
</dbReference>
<comment type="caution">
    <text evidence="6">The sequence shown here is derived from an EMBL/GenBank/DDBJ whole genome shotgun (WGS) entry which is preliminary data.</text>
</comment>
<evidence type="ECO:0000256" key="1">
    <source>
        <dbReference type="ARBA" id="ARBA00022448"/>
    </source>
</evidence>
<proteinExistence type="inferred from homology"/>
<organism evidence="6 7">
    <name type="scientific">Thermoactinomyces vulgaris</name>
    <dbReference type="NCBI Taxonomy" id="2026"/>
    <lineage>
        <taxon>Bacteria</taxon>
        <taxon>Bacillati</taxon>
        <taxon>Bacillota</taxon>
        <taxon>Bacilli</taxon>
        <taxon>Bacillales</taxon>
        <taxon>Thermoactinomycetaceae</taxon>
        <taxon>Thermoactinomyces</taxon>
    </lineage>
</organism>
<reference evidence="6 7" key="1">
    <citation type="submission" date="2020-12" db="EMBL/GenBank/DDBJ databases">
        <title>WGS of Thermoactinomyces spp.</title>
        <authorList>
            <person name="Cheng K."/>
        </authorList>
    </citation>
    <scope>NUCLEOTIDE SEQUENCE [LARGE SCALE GENOMIC DNA]</scope>
    <source>
        <strain evidence="7">CICC 10650\ACCC 41061</strain>
    </source>
</reference>
<gene>
    <name evidence="6" type="ORF">I8U22_04070</name>
</gene>
<dbReference type="PRINTS" id="PR00690">
    <property type="entry name" value="ADHESNFAMILY"/>
</dbReference>
<dbReference type="Gene3D" id="3.40.50.1980">
    <property type="entry name" value="Nitrogenase molybdenum iron protein domain"/>
    <property type="match status" value="2"/>
</dbReference>
<protein>
    <submittedName>
        <fullName evidence="6">Zinc ABC transporter substrate-binding protein</fullName>
    </submittedName>
</protein>
<feature type="coiled-coil region" evidence="4">
    <location>
        <begin position="163"/>
        <end position="197"/>
    </location>
</feature>
<evidence type="ECO:0000313" key="7">
    <source>
        <dbReference type="Proteomes" id="UP000641910"/>
    </source>
</evidence>
<evidence type="ECO:0000256" key="5">
    <source>
        <dbReference type="SAM" id="SignalP"/>
    </source>
</evidence>
<dbReference type="PANTHER" id="PTHR42953">
    <property type="entry name" value="HIGH-AFFINITY ZINC UPTAKE SYSTEM PROTEIN ZNUA-RELATED"/>
    <property type="match status" value="1"/>
</dbReference>
<feature type="chain" id="PRO_5046856687" evidence="5">
    <location>
        <begin position="24"/>
        <end position="314"/>
    </location>
</feature>
<dbReference type="CDD" id="cd01017">
    <property type="entry name" value="AdcA"/>
    <property type="match status" value="1"/>
</dbReference>
<dbReference type="InterPro" id="IPR006127">
    <property type="entry name" value="ZnuA-like"/>
</dbReference>
<keyword evidence="1 3" id="KW-0813">Transport</keyword>
<dbReference type="EMBL" id="JAECVU010000002">
    <property type="protein sequence ID" value="MBH8587996.1"/>
    <property type="molecule type" value="Genomic_DNA"/>
</dbReference>
<evidence type="ECO:0000313" key="6">
    <source>
        <dbReference type="EMBL" id="MBH8587996.1"/>
    </source>
</evidence>
<dbReference type="RefSeq" id="WP_121874262.1">
    <property type="nucleotide sequence ID" value="NZ_CP036487.1"/>
</dbReference>
<keyword evidence="7" id="KW-1185">Reference proteome</keyword>
<dbReference type="InterPro" id="IPR050492">
    <property type="entry name" value="Bact_metal-bind_prot9"/>
</dbReference>
<comment type="similarity">
    <text evidence="3">Belongs to the bacterial solute-binding protein 9 family.</text>
</comment>
<keyword evidence="2 5" id="KW-0732">Signal</keyword>
<sequence>MKHLKSAVCWILFTVLALTGCSAGTPEKEAKQPGDKIQVYTSIYPLYDFAKKIGGEHAVVTNLVPPGVEPHDFEFTARDMSKMSEADLFVYNGGGFEPWIERVSRMLNPEKTKIVEASKPISLLRDDQHGGQTDPHVWLDPMLAKKQASAILDALIQLDPQHQKDYEKNYEALAAGLDQLDREYRDMTEKAAKKEFAVSHASFSYLAKRYGLTQIAVSGLSPSDEPSPKELQQVVEQVKSHDIDVIFFETLVSNRIANVVKKEAGAEVLVLNPLEGLTEQEMKQGKDYFSVMRENKENLAKALGVSSTDENASD</sequence>
<evidence type="ECO:0000256" key="4">
    <source>
        <dbReference type="SAM" id="Coils"/>
    </source>
</evidence>
<dbReference type="Pfam" id="PF01297">
    <property type="entry name" value="ZnuA"/>
    <property type="match status" value="1"/>
</dbReference>
<dbReference type="SUPFAM" id="SSF53807">
    <property type="entry name" value="Helical backbone' metal receptor"/>
    <property type="match status" value="1"/>
</dbReference>
<keyword evidence="4" id="KW-0175">Coiled coil</keyword>